<dbReference type="GeneID" id="100889533"/>
<dbReference type="Gene3D" id="3.30.160.60">
    <property type="entry name" value="Classic Zinc Finger"/>
    <property type="match status" value="4"/>
</dbReference>
<dbReference type="SMART" id="SM00355">
    <property type="entry name" value="ZnF_C2H2"/>
    <property type="match status" value="6"/>
</dbReference>
<feature type="domain" description="C2H2-type" evidence="13">
    <location>
        <begin position="601"/>
        <end position="628"/>
    </location>
</feature>
<dbReference type="PROSITE" id="PS00028">
    <property type="entry name" value="ZINC_FINGER_C2H2_1"/>
    <property type="match status" value="5"/>
</dbReference>
<sequence length="705" mass="80509">MSSIRSTQVRLSSSRKDWEEAKTLYDEELERIEERLRRPNNANPTSFRATSNDEFAAHLLEVHRHCRACPRPGCTSVTWISKVATATQAADPSPTPRFLHMKKRVCVDQATQTMPYVYSCNHCGSSPLANKPMPPLARIQPRGPQKIKLMDRVSNPLFSGPKTPNIKVIMIKKSTAGVLKRDSRMTPQALNNLMQLGSNLQAAQPLQGNLTGSSQPPARYVVQVPGQGLLTGKDIPGSTQVVKMEPVESMEDFEQLPNQEFSQAKCIDEKDNTEDYIYDDGRTTLDDRKELDPDKKLSRATDHPVAVVVKEEVLSDLEQSNSVHSDKEESLFDPRQDQESGSDSKLEHYETGWYEEEEEEKDKEEEEEEDDMEDDAKIDYEEQELLDSTYDPSASMPQHLSQNSKDKPGSSQAKPSKCLGDQDSLESDDSFEYGGDSDEDFKGEPTNKRKKCQRKNRQQVFKFPEACPICSEAWKDKLEVMRHLQKHIPIDKGPEAIKDAVQSIKSKFEKGYTSEMGWCGECKKLLLRCREHCNRLHNKNCDVLCQQCGKMFKSSYIKYHEISHLEIKESDYVQCPQCPSRFKHQEHLKGHISNVHKTRSAQCSTCGKVLKSREHLKRHLVIHSGLKPYSCSLCDRSFTQSSNLKIHMRQHTGDKPYVCELCEMAFTNKVSLKNHKKKLHGIDWWKERESLEKEDPERNKSDGAE</sequence>
<evidence type="ECO:0000256" key="10">
    <source>
        <dbReference type="ARBA" id="ARBA00023242"/>
    </source>
</evidence>
<evidence type="ECO:0000256" key="9">
    <source>
        <dbReference type="ARBA" id="ARBA00023163"/>
    </source>
</evidence>
<dbReference type="GO" id="GO:0000981">
    <property type="term" value="F:DNA-binding transcription factor activity, RNA polymerase II-specific"/>
    <property type="evidence" value="ECO:0000318"/>
    <property type="project" value="GO_Central"/>
</dbReference>
<evidence type="ECO:0000256" key="2">
    <source>
        <dbReference type="ARBA" id="ARBA00006991"/>
    </source>
</evidence>
<dbReference type="EnsemblMetazoa" id="XM_011675485">
    <property type="protein sequence ID" value="XP_011673787"/>
    <property type="gene ID" value="LOC100889533"/>
</dbReference>
<reference evidence="14" key="2">
    <citation type="submission" date="2021-01" db="UniProtKB">
        <authorList>
            <consortium name="EnsemblMetazoa"/>
        </authorList>
    </citation>
    <scope>IDENTIFICATION</scope>
</reference>
<reference evidence="15" key="1">
    <citation type="submission" date="2015-02" db="EMBL/GenBank/DDBJ databases">
        <title>Genome sequencing for Strongylocentrotus purpuratus.</title>
        <authorList>
            <person name="Murali S."/>
            <person name="Liu Y."/>
            <person name="Vee V."/>
            <person name="English A."/>
            <person name="Wang M."/>
            <person name="Skinner E."/>
            <person name="Han Y."/>
            <person name="Muzny D.M."/>
            <person name="Worley K.C."/>
            <person name="Gibbs R.A."/>
        </authorList>
    </citation>
    <scope>NUCLEOTIDE SEQUENCE</scope>
</reference>
<dbReference type="InParanoid" id="A0A7M7HJS5"/>
<keyword evidence="10" id="KW-0539">Nucleus</keyword>
<dbReference type="PANTHER" id="PTHR24394:SF29">
    <property type="entry name" value="MYONEURIN"/>
    <property type="match status" value="1"/>
</dbReference>
<feature type="compositionally biased region" description="Polar residues" evidence="12">
    <location>
        <begin position="390"/>
        <end position="414"/>
    </location>
</feature>
<keyword evidence="3" id="KW-0479">Metal-binding</keyword>
<keyword evidence="9" id="KW-0804">Transcription</keyword>
<organism evidence="14 15">
    <name type="scientific">Strongylocentrotus purpuratus</name>
    <name type="common">Purple sea urchin</name>
    <dbReference type="NCBI Taxonomy" id="7668"/>
    <lineage>
        <taxon>Eukaryota</taxon>
        <taxon>Metazoa</taxon>
        <taxon>Echinodermata</taxon>
        <taxon>Eleutherozoa</taxon>
        <taxon>Echinozoa</taxon>
        <taxon>Echinoidea</taxon>
        <taxon>Euechinoidea</taxon>
        <taxon>Echinacea</taxon>
        <taxon>Camarodonta</taxon>
        <taxon>Echinidea</taxon>
        <taxon>Strongylocentrotidae</taxon>
        <taxon>Strongylocentrotus</taxon>
    </lineage>
</organism>
<keyword evidence="4" id="KW-0677">Repeat</keyword>
<evidence type="ECO:0000256" key="1">
    <source>
        <dbReference type="ARBA" id="ARBA00004123"/>
    </source>
</evidence>
<keyword evidence="6" id="KW-0862">Zinc</keyword>
<dbReference type="GO" id="GO:0005634">
    <property type="term" value="C:nucleus"/>
    <property type="evidence" value="ECO:0000318"/>
    <property type="project" value="GO_Central"/>
</dbReference>
<dbReference type="FunFam" id="3.30.160.60:FF:001480">
    <property type="entry name" value="Si:cabz01071911.3"/>
    <property type="match status" value="1"/>
</dbReference>
<dbReference type="InterPro" id="IPR036236">
    <property type="entry name" value="Znf_C2H2_sf"/>
</dbReference>
<protein>
    <recommendedName>
        <fullName evidence="13">C2H2-type domain-containing protein</fullName>
    </recommendedName>
</protein>
<comment type="similarity">
    <text evidence="2">Belongs to the krueppel C2H2-type zinc-finger protein family.</text>
</comment>
<dbReference type="GO" id="GO:0008270">
    <property type="term" value="F:zinc ion binding"/>
    <property type="evidence" value="ECO:0007669"/>
    <property type="project" value="UniProtKB-KW"/>
</dbReference>
<dbReference type="InterPro" id="IPR013087">
    <property type="entry name" value="Znf_C2H2_type"/>
</dbReference>
<accession>A0A7M7HJS5</accession>
<dbReference type="Proteomes" id="UP000007110">
    <property type="component" value="Unassembled WGS sequence"/>
</dbReference>
<evidence type="ECO:0000256" key="5">
    <source>
        <dbReference type="ARBA" id="ARBA00022771"/>
    </source>
</evidence>
<dbReference type="Pfam" id="PF00096">
    <property type="entry name" value="zf-C2H2"/>
    <property type="match status" value="3"/>
</dbReference>
<name>A0A7M7HJS5_STRPU</name>
<dbReference type="AlphaFoldDB" id="A0A7M7HJS5"/>
<dbReference type="SUPFAM" id="SSF57667">
    <property type="entry name" value="beta-beta-alpha zinc fingers"/>
    <property type="match status" value="2"/>
</dbReference>
<dbReference type="OrthoDB" id="7852576at2759"/>
<evidence type="ECO:0000313" key="15">
    <source>
        <dbReference type="Proteomes" id="UP000007110"/>
    </source>
</evidence>
<dbReference type="GO" id="GO:0006357">
    <property type="term" value="P:regulation of transcription by RNA polymerase II"/>
    <property type="evidence" value="ECO:0000318"/>
    <property type="project" value="GO_Central"/>
</dbReference>
<evidence type="ECO:0000256" key="7">
    <source>
        <dbReference type="ARBA" id="ARBA00023015"/>
    </source>
</evidence>
<dbReference type="RefSeq" id="XP_011673787.2">
    <property type="nucleotide sequence ID" value="XM_011675485.2"/>
</dbReference>
<feature type="domain" description="C2H2-type" evidence="13">
    <location>
        <begin position="573"/>
        <end position="601"/>
    </location>
</feature>
<dbReference type="OMA" id="GCEICEA"/>
<feature type="domain" description="C2H2-type" evidence="13">
    <location>
        <begin position="629"/>
        <end position="656"/>
    </location>
</feature>
<dbReference type="PANTHER" id="PTHR24394">
    <property type="entry name" value="ZINC FINGER PROTEIN"/>
    <property type="match status" value="1"/>
</dbReference>
<evidence type="ECO:0000256" key="8">
    <source>
        <dbReference type="ARBA" id="ARBA00023125"/>
    </source>
</evidence>
<keyword evidence="8" id="KW-0238">DNA-binding</keyword>
<evidence type="ECO:0000256" key="11">
    <source>
        <dbReference type="PROSITE-ProRule" id="PRU00042"/>
    </source>
</evidence>
<keyword evidence="15" id="KW-1185">Reference proteome</keyword>
<feature type="compositionally biased region" description="Acidic residues" evidence="12">
    <location>
        <begin position="423"/>
        <end position="439"/>
    </location>
</feature>
<feature type="compositionally biased region" description="Acidic residues" evidence="12">
    <location>
        <begin position="353"/>
        <end position="374"/>
    </location>
</feature>
<feature type="domain" description="C2H2-type" evidence="13">
    <location>
        <begin position="657"/>
        <end position="680"/>
    </location>
</feature>
<evidence type="ECO:0000256" key="12">
    <source>
        <dbReference type="SAM" id="MobiDB-lite"/>
    </source>
</evidence>
<comment type="subcellular location">
    <subcellularLocation>
        <location evidence="1">Nucleus</location>
    </subcellularLocation>
</comment>
<dbReference type="PROSITE" id="PS50157">
    <property type="entry name" value="ZINC_FINGER_C2H2_2"/>
    <property type="match status" value="4"/>
</dbReference>
<dbReference type="GO" id="GO:0000977">
    <property type="term" value="F:RNA polymerase II transcription regulatory region sequence-specific DNA binding"/>
    <property type="evidence" value="ECO:0000318"/>
    <property type="project" value="GO_Central"/>
</dbReference>
<evidence type="ECO:0000256" key="4">
    <source>
        <dbReference type="ARBA" id="ARBA00022737"/>
    </source>
</evidence>
<dbReference type="FunFam" id="3.30.160.60:FF:003266">
    <property type="entry name" value="Uncharacterized protein"/>
    <property type="match status" value="1"/>
</dbReference>
<feature type="compositionally biased region" description="Basic and acidic residues" evidence="12">
    <location>
        <begin position="324"/>
        <end position="350"/>
    </location>
</feature>
<evidence type="ECO:0000313" key="14">
    <source>
        <dbReference type="EnsemblMetazoa" id="XP_011673787"/>
    </source>
</evidence>
<dbReference type="KEGG" id="spu:100889533"/>
<evidence type="ECO:0000256" key="3">
    <source>
        <dbReference type="ARBA" id="ARBA00022723"/>
    </source>
</evidence>
<evidence type="ECO:0000256" key="6">
    <source>
        <dbReference type="ARBA" id="ARBA00022833"/>
    </source>
</evidence>
<evidence type="ECO:0000259" key="13">
    <source>
        <dbReference type="PROSITE" id="PS50157"/>
    </source>
</evidence>
<proteinExistence type="inferred from homology"/>
<feature type="region of interest" description="Disordered" evidence="12">
    <location>
        <begin position="317"/>
        <end position="450"/>
    </location>
</feature>
<keyword evidence="7" id="KW-0805">Transcription regulation</keyword>
<keyword evidence="5 11" id="KW-0863">Zinc-finger</keyword>